<feature type="region of interest" description="Disordered" evidence="1">
    <location>
        <begin position="457"/>
        <end position="483"/>
    </location>
</feature>
<dbReference type="Pfam" id="PF03090">
    <property type="entry name" value="Replicase"/>
    <property type="match status" value="1"/>
</dbReference>
<dbReference type="InterPro" id="IPR004322">
    <property type="entry name" value="Plasmid_replicase_bac"/>
</dbReference>
<dbReference type="RefSeq" id="WP_029220858.1">
    <property type="nucleotide sequence ID" value="NZ_CAWLZN010000001.1"/>
</dbReference>
<evidence type="ECO:0000313" key="3">
    <source>
        <dbReference type="EMBL" id="MCC4621417.1"/>
    </source>
</evidence>
<dbReference type="Gene3D" id="1.10.340.50">
    <property type="match status" value="1"/>
</dbReference>
<feature type="domain" description="Primase C-terminal 1" evidence="2">
    <location>
        <begin position="212"/>
        <end position="285"/>
    </location>
</feature>
<accession>A0ABS8HIH0</accession>
<organism evidence="3 4">
    <name type="scientific">Xanthomonas cassavae CFBP 4642</name>
    <dbReference type="NCBI Taxonomy" id="1219375"/>
    <lineage>
        <taxon>Bacteria</taxon>
        <taxon>Pseudomonadati</taxon>
        <taxon>Pseudomonadota</taxon>
        <taxon>Gammaproteobacteria</taxon>
        <taxon>Lysobacterales</taxon>
        <taxon>Lysobacteraceae</taxon>
        <taxon>Xanthomonas</taxon>
    </lineage>
</organism>
<gene>
    <name evidence="3" type="ORF">LL965_15485</name>
</gene>
<dbReference type="EMBL" id="JAJGQJ010000041">
    <property type="protein sequence ID" value="MCC4621417.1"/>
    <property type="molecule type" value="Genomic_DNA"/>
</dbReference>
<sequence>MPAVEPGPYAPGPEPTATSGRPRKRAHWRQPNQTEERFFQSGTALNRVFTEAPYLPRCSDDKTATRVRPREYAIRYPYMQVNRPGFVSWLIFDLDHTKAMIWEDAGLPAPNLIVRNRQSGHSHLYYAIPPVCTTEAARSKPIAYMKAVYEAFAARLDADTDFHSGPVAKTPGHPWWLTHELHAHIYELGELADYVDLAVSSPWGRGPQLDEVSHSRHCILFEHLRHYAYSIVNRERERGSFATFTRLLEAYAHNRNSFQKLGFMDNLAHSSLKATVKSVARWTWDRYTGSGRCHRGVMQLDKDLPLIERQRLAAARTHDVRHKATESKVRAACRLLQQKGEALTQAAIGRVAGLTRQTVATYKHVLEEVLRPIAVAILGGASGKVEDVKHGANQVSAPSQGAGVPGAASMSLELFPAGTGVAGPQALPLDLIDEDPNQRRKEASQAREDAATLRCRLAAFEGMATSPTPAKTNPGKPRGKGTG</sequence>
<evidence type="ECO:0000313" key="4">
    <source>
        <dbReference type="Proteomes" id="UP001199206"/>
    </source>
</evidence>
<proteinExistence type="predicted"/>
<evidence type="ECO:0000256" key="1">
    <source>
        <dbReference type="SAM" id="MobiDB-lite"/>
    </source>
</evidence>
<evidence type="ECO:0000259" key="2">
    <source>
        <dbReference type="Pfam" id="PF08708"/>
    </source>
</evidence>
<protein>
    <submittedName>
        <fullName evidence="3">Replication initiation protein</fullName>
    </submittedName>
</protein>
<feature type="region of interest" description="Disordered" evidence="1">
    <location>
        <begin position="1"/>
        <end position="32"/>
    </location>
</feature>
<dbReference type="Proteomes" id="UP001199206">
    <property type="component" value="Unassembled WGS sequence"/>
</dbReference>
<comment type="caution">
    <text evidence="3">The sequence shown here is derived from an EMBL/GenBank/DDBJ whole genome shotgun (WGS) entry which is preliminary data.</text>
</comment>
<dbReference type="Pfam" id="PF08708">
    <property type="entry name" value="PriCT_1"/>
    <property type="match status" value="1"/>
</dbReference>
<name>A0ABS8HIH0_9XANT</name>
<keyword evidence="4" id="KW-1185">Reference proteome</keyword>
<dbReference type="InterPro" id="IPR014820">
    <property type="entry name" value="PriCT_1"/>
</dbReference>
<reference evidence="3 4" key="1">
    <citation type="submission" date="2021-10" db="EMBL/GenBank/DDBJ databases">
        <title>Genome sequencing of Xanthomonas strains from NCPPB.</title>
        <authorList>
            <person name="Hussein R."/>
            <person name="Harrison J."/>
            <person name="Studholme D.J."/>
            <person name="Vicente J."/>
            <person name="Grant M."/>
        </authorList>
    </citation>
    <scope>NUCLEOTIDE SEQUENCE [LARGE SCALE GENOMIC DNA]</scope>
    <source>
        <strain evidence="3 4">NCPPB 101</strain>
    </source>
</reference>